<dbReference type="CDD" id="cd06261">
    <property type="entry name" value="TM_PBP2"/>
    <property type="match status" value="1"/>
</dbReference>
<dbReference type="PANTHER" id="PTHR30151:SF20">
    <property type="entry name" value="ABC TRANSPORTER PERMEASE PROTEIN HI_0355-RELATED"/>
    <property type="match status" value="1"/>
</dbReference>
<dbReference type="PROSITE" id="PS50928">
    <property type="entry name" value="ABC_TM1"/>
    <property type="match status" value="1"/>
</dbReference>
<dbReference type="InterPro" id="IPR035906">
    <property type="entry name" value="MetI-like_sf"/>
</dbReference>
<evidence type="ECO:0000256" key="6">
    <source>
        <dbReference type="ARBA" id="ARBA00023136"/>
    </source>
</evidence>
<evidence type="ECO:0000256" key="5">
    <source>
        <dbReference type="ARBA" id="ARBA00022989"/>
    </source>
</evidence>
<comment type="similarity">
    <text evidence="7">Belongs to the binding-protein-dependent transport system permease family.</text>
</comment>
<feature type="transmembrane region" description="Helical" evidence="7">
    <location>
        <begin position="101"/>
        <end position="123"/>
    </location>
</feature>
<feature type="transmembrane region" description="Helical" evidence="7">
    <location>
        <begin position="129"/>
        <end position="148"/>
    </location>
</feature>
<feature type="domain" description="ABC transmembrane type-1" evidence="8">
    <location>
        <begin position="63"/>
        <end position="243"/>
    </location>
</feature>
<evidence type="ECO:0000313" key="10">
    <source>
        <dbReference type="Proteomes" id="UP001518989"/>
    </source>
</evidence>
<dbReference type="EMBL" id="JACTNG010000001">
    <property type="protein sequence ID" value="MBO1077995.1"/>
    <property type="molecule type" value="Genomic_DNA"/>
</dbReference>
<feature type="transmembrane region" description="Helical" evidence="7">
    <location>
        <begin position="179"/>
        <end position="204"/>
    </location>
</feature>
<feature type="transmembrane region" description="Helical" evidence="7">
    <location>
        <begin position="61"/>
        <end position="89"/>
    </location>
</feature>
<protein>
    <submittedName>
        <fullName evidence="9">ABC transporter permease</fullName>
    </submittedName>
</protein>
<keyword evidence="2 7" id="KW-0813">Transport</keyword>
<feature type="transmembrane region" description="Helical" evidence="7">
    <location>
        <begin position="224"/>
        <end position="246"/>
    </location>
</feature>
<evidence type="ECO:0000256" key="3">
    <source>
        <dbReference type="ARBA" id="ARBA00022475"/>
    </source>
</evidence>
<evidence type="ECO:0000256" key="2">
    <source>
        <dbReference type="ARBA" id="ARBA00022448"/>
    </source>
</evidence>
<proteinExistence type="inferred from homology"/>
<dbReference type="InterPro" id="IPR000515">
    <property type="entry name" value="MetI-like"/>
</dbReference>
<accession>A0ABS3KKJ7</accession>
<gene>
    <name evidence="9" type="ORF">IAI61_03060</name>
</gene>
<evidence type="ECO:0000313" key="9">
    <source>
        <dbReference type="EMBL" id="MBO1077995.1"/>
    </source>
</evidence>
<keyword evidence="4 7" id="KW-0812">Transmembrane</keyword>
<evidence type="ECO:0000256" key="4">
    <source>
        <dbReference type="ARBA" id="ARBA00022692"/>
    </source>
</evidence>
<comment type="caution">
    <text evidence="9">The sequence shown here is derived from an EMBL/GenBank/DDBJ whole genome shotgun (WGS) entry which is preliminary data.</text>
</comment>
<evidence type="ECO:0000256" key="7">
    <source>
        <dbReference type="RuleBase" id="RU363032"/>
    </source>
</evidence>
<keyword evidence="10" id="KW-1185">Reference proteome</keyword>
<comment type="subcellular location">
    <subcellularLocation>
        <location evidence="1 7">Cell membrane</location>
        <topology evidence="1 7">Multi-pass membrane protein</topology>
    </subcellularLocation>
</comment>
<keyword evidence="3" id="KW-1003">Cell membrane</keyword>
<dbReference type="Gene3D" id="1.10.3720.10">
    <property type="entry name" value="MetI-like"/>
    <property type="match status" value="1"/>
</dbReference>
<name>A0ABS3KKJ7_9PROT</name>
<dbReference type="PANTHER" id="PTHR30151">
    <property type="entry name" value="ALKANE SULFONATE ABC TRANSPORTER-RELATED, MEMBRANE SUBUNIT"/>
    <property type="match status" value="1"/>
</dbReference>
<evidence type="ECO:0000256" key="1">
    <source>
        <dbReference type="ARBA" id="ARBA00004651"/>
    </source>
</evidence>
<keyword evidence="6 7" id="KW-0472">Membrane</keyword>
<sequence length="261" mass="27706">MPARRSRPPLALLTSPLLAVVLIGLWHLYVVQSGVSAFILPSPLAVWNALLELLATPSTWTHTLATVQATLAGFLIALVLGVAMGAVLAKLPWLEQTLNPFIVASQVVPKVALVPLFVVWFGFGMTSKVIIAAVIAFFPIFTGTLRGVKSVDLGHRDVMTAFNASPLQRALALDLPSSLPYILVGAEVGIVLAIIGAVIGEYLGGNLGLGYLLIAKMNAYETDMLFAVIALLTAVGFGFYIITVALRRAIIPWHESVAGAK</sequence>
<dbReference type="Proteomes" id="UP001518989">
    <property type="component" value="Unassembled WGS sequence"/>
</dbReference>
<reference evidence="9 10" key="1">
    <citation type="submission" date="2020-09" db="EMBL/GenBank/DDBJ databases">
        <title>Roseomonas.</title>
        <authorList>
            <person name="Zhu W."/>
        </authorList>
    </citation>
    <scope>NUCLEOTIDE SEQUENCE [LARGE SCALE GENOMIC DNA]</scope>
    <source>
        <strain evidence="9 10">573</strain>
    </source>
</reference>
<keyword evidence="5 7" id="KW-1133">Transmembrane helix</keyword>
<evidence type="ECO:0000259" key="8">
    <source>
        <dbReference type="PROSITE" id="PS50928"/>
    </source>
</evidence>
<dbReference type="SUPFAM" id="SSF161098">
    <property type="entry name" value="MetI-like"/>
    <property type="match status" value="1"/>
</dbReference>
<organism evidence="9 10">
    <name type="scientific">Roseomonas haemaphysalidis</name>
    <dbReference type="NCBI Taxonomy" id="2768162"/>
    <lineage>
        <taxon>Bacteria</taxon>
        <taxon>Pseudomonadati</taxon>
        <taxon>Pseudomonadota</taxon>
        <taxon>Alphaproteobacteria</taxon>
        <taxon>Acetobacterales</taxon>
        <taxon>Roseomonadaceae</taxon>
        <taxon>Roseomonas</taxon>
    </lineage>
</organism>
<dbReference type="Pfam" id="PF00528">
    <property type="entry name" value="BPD_transp_1"/>
    <property type="match status" value="1"/>
</dbReference>